<dbReference type="SMART" id="SM00086">
    <property type="entry name" value="PAC"/>
    <property type="match status" value="1"/>
</dbReference>
<gene>
    <name evidence="6" type="primary">bdlA_2</name>
    <name evidence="6" type="ORF">NCTC12971_01717</name>
</gene>
<dbReference type="Pfam" id="PF00015">
    <property type="entry name" value="MCPsignal"/>
    <property type="match status" value="1"/>
</dbReference>
<dbReference type="SMART" id="SM00283">
    <property type="entry name" value="MA"/>
    <property type="match status" value="1"/>
</dbReference>
<keyword evidence="2 3" id="KW-0807">Transducer</keyword>
<dbReference type="InterPro" id="IPR000014">
    <property type="entry name" value="PAS"/>
</dbReference>
<dbReference type="Gene3D" id="1.10.287.950">
    <property type="entry name" value="Methyl-accepting chemotaxis protein"/>
    <property type="match status" value="1"/>
</dbReference>
<dbReference type="InterPro" id="IPR000700">
    <property type="entry name" value="PAS-assoc_C"/>
</dbReference>
<proteinExistence type="predicted"/>
<feature type="domain" description="Methyl-accepting transducer" evidence="4">
    <location>
        <begin position="94"/>
        <end position="293"/>
    </location>
</feature>
<organism evidence="6 7">
    <name type="scientific">Serratia rubidaea</name>
    <name type="common">Serratia marinorubra</name>
    <dbReference type="NCBI Taxonomy" id="61652"/>
    <lineage>
        <taxon>Bacteria</taxon>
        <taxon>Pseudomonadati</taxon>
        <taxon>Pseudomonadota</taxon>
        <taxon>Gammaproteobacteria</taxon>
        <taxon>Enterobacterales</taxon>
        <taxon>Yersiniaceae</taxon>
        <taxon>Serratia</taxon>
    </lineage>
</organism>
<dbReference type="GO" id="GO:0007165">
    <property type="term" value="P:signal transduction"/>
    <property type="evidence" value="ECO:0007669"/>
    <property type="project" value="UniProtKB-KW"/>
</dbReference>
<reference evidence="6 7" key="1">
    <citation type="submission" date="2019-05" db="EMBL/GenBank/DDBJ databases">
        <authorList>
            <consortium name="Pathogen Informatics"/>
        </authorList>
    </citation>
    <scope>NUCLEOTIDE SEQUENCE [LARGE SCALE GENOMIC DNA]</scope>
    <source>
        <strain evidence="6 7">NCTC12971</strain>
    </source>
</reference>
<sequence>MAMITFSPQGVILDANDNMLALMGYSLAEARGQSHRMLCPAEYVASADYQQHWQRLARGEYITGRFERVNRQGARVWLEASYNPILDNEGRVVKVVKIAQDITRVMQQQQQEEALMRDVHQLSLDTDRSAAQGADIVQRAVDGMQQVETAAQHTSQLIGELGDYSQQIDTLVAAMRKIAAQTNLLAINAAIEAAHAAEHGRGFAVVAGEVRALAEQSRKAAVEIEGMTKAIQHGVAAAIDGMATCVAQAGGGVTLTRDAGAVIHQVNLGMQDVVKLMQAFRTVKQEETLTDAR</sequence>
<dbReference type="PANTHER" id="PTHR32089:SF112">
    <property type="entry name" value="LYSOZYME-LIKE PROTEIN-RELATED"/>
    <property type="match status" value="1"/>
</dbReference>
<dbReference type="PROSITE" id="PS50113">
    <property type="entry name" value="PAC"/>
    <property type="match status" value="1"/>
</dbReference>
<dbReference type="PROSITE" id="PS50111">
    <property type="entry name" value="CHEMOTAXIS_TRANSDUC_2"/>
    <property type="match status" value="1"/>
</dbReference>
<dbReference type="InterPro" id="IPR013656">
    <property type="entry name" value="PAS_4"/>
</dbReference>
<evidence type="ECO:0000256" key="2">
    <source>
        <dbReference type="ARBA" id="ARBA00023224"/>
    </source>
</evidence>
<name>A0A4U9HBR0_SERRU</name>
<dbReference type="GO" id="GO:0006935">
    <property type="term" value="P:chemotaxis"/>
    <property type="evidence" value="ECO:0007669"/>
    <property type="project" value="UniProtKB-ARBA"/>
</dbReference>
<dbReference type="NCBIfam" id="TIGR00229">
    <property type="entry name" value="sensory_box"/>
    <property type="match status" value="1"/>
</dbReference>
<dbReference type="Pfam" id="PF08448">
    <property type="entry name" value="PAS_4"/>
    <property type="match status" value="1"/>
</dbReference>
<evidence type="ECO:0000256" key="1">
    <source>
        <dbReference type="ARBA" id="ARBA00004370"/>
    </source>
</evidence>
<evidence type="ECO:0000256" key="3">
    <source>
        <dbReference type="PROSITE-ProRule" id="PRU00284"/>
    </source>
</evidence>
<dbReference type="PANTHER" id="PTHR32089">
    <property type="entry name" value="METHYL-ACCEPTING CHEMOTAXIS PROTEIN MCPB"/>
    <property type="match status" value="1"/>
</dbReference>
<dbReference type="SUPFAM" id="SSF55785">
    <property type="entry name" value="PYP-like sensor domain (PAS domain)"/>
    <property type="match status" value="1"/>
</dbReference>
<dbReference type="InterPro" id="IPR035965">
    <property type="entry name" value="PAS-like_dom_sf"/>
</dbReference>
<dbReference type="InterPro" id="IPR001610">
    <property type="entry name" value="PAC"/>
</dbReference>
<dbReference type="GO" id="GO:0016020">
    <property type="term" value="C:membrane"/>
    <property type="evidence" value="ECO:0007669"/>
    <property type="project" value="UniProtKB-SubCell"/>
</dbReference>
<dbReference type="CDD" id="cd00130">
    <property type="entry name" value="PAS"/>
    <property type="match status" value="1"/>
</dbReference>
<evidence type="ECO:0000313" key="6">
    <source>
        <dbReference type="EMBL" id="VTP61208.1"/>
    </source>
</evidence>
<accession>A0A4U9HBR0</accession>
<evidence type="ECO:0000259" key="5">
    <source>
        <dbReference type="PROSITE" id="PS50113"/>
    </source>
</evidence>
<evidence type="ECO:0000313" key="7">
    <source>
        <dbReference type="Proteomes" id="UP000307968"/>
    </source>
</evidence>
<dbReference type="EMBL" id="LR590463">
    <property type="protein sequence ID" value="VTP61208.1"/>
    <property type="molecule type" value="Genomic_DNA"/>
</dbReference>
<dbReference type="Gene3D" id="3.30.450.20">
    <property type="entry name" value="PAS domain"/>
    <property type="match status" value="1"/>
</dbReference>
<dbReference type="SUPFAM" id="SSF58104">
    <property type="entry name" value="Methyl-accepting chemotaxis protein (MCP) signaling domain"/>
    <property type="match status" value="1"/>
</dbReference>
<evidence type="ECO:0000259" key="4">
    <source>
        <dbReference type="PROSITE" id="PS50111"/>
    </source>
</evidence>
<feature type="domain" description="PAC" evidence="5">
    <location>
        <begin position="62"/>
        <end position="114"/>
    </location>
</feature>
<dbReference type="Proteomes" id="UP000307968">
    <property type="component" value="Chromosome"/>
</dbReference>
<dbReference type="InterPro" id="IPR004089">
    <property type="entry name" value="MCPsignal_dom"/>
</dbReference>
<dbReference type="AlphaFoldDB" id="A0A4U9HBR0"/>
<comment type="subcellular location">
    <subcellularLocation>
        <location evidence="1">Membrane</location>
    </subcellularLocation>
</comment>
<protein>
    <submittedName>
        <fullName evidence="6">Chemotaxis regulator BdlA</fullName>
    </submittedName>
</protein>